<organism evidence="7 8">
    <name type="scientific">Prymnesium parvum</name>
    <name type="common">Toxic golden alga</name>
    <dbReference type="NCBI Taxonomy" id="97485"/>
    <lineage>
        <taxon>Eukaryota</taxon>
        <taxon>Haptista</taxon>
        <taxon>Haptophyta</taxon>
        <taxon>Prymnesiophyceae</taxon>
        <taxon>Prymnesiales</taxon>
        <taxon>Prymnesiaceae</taxon>
        <taxon>Prymnesium</taxon>
    </lineage>
</organism>
<dbReference type="Proteomes" id="UP001515480">
    <property type="component" value="Unassembled WGS sequence"/>
</dbReference>
<reference evidence="7 8" key="1">
    <citation type="journal article" date="2024" name="Science">
        <title>Giant polyketide synthase enzymes in the biosynthesis of giant marine polyether toxins.</title>
        <authorList>
            <person name="Fallon T.R."/>
            <person name="Shende V.V."/>
            <person name="Wierzbicki I.H."/>
            <person name="Pendleton A.L."/>
            <person name="Watervoot N.F."/>
            <person name="Auber R.P."/>
            <person name="Gonzalez D.J."/>
            <person name="Wisecaver J.H."/>
            <person name="Moore B.S."/>
        </authorList>
    </citation>
    <scope>NUCLEOTIDE SEQUENCE [LARGE SCALE GENOMIC DNA]</scope>
    <source>
        <strain evidence="7 8">12B1</strain>
    </source>
</reference>
<comment type="caution">
    <text evidence="7">The sequence shown here is derived from an EMBL/GenBank/DDBJ whole genome shotgun (WGS) entry which is preliminary data.</text>
</comment>
<accession>A0AB34ILW9</accession>
<feature type="transmembrane region" description="Helical" evidence="5">
    <location>
        <begin position="337"/>
        <end position="355"/>
    </location>
</feature>
<feature type="transmembrane region" description="Helical" evidence="5">
    <location>
        <begin position="99"/>
        <end position="120"/>
    </location>
</feature>
<keyword evidence="3 5" id="KW-1133">Transmembrane helix</keyword>
<evidence type="ECO:0000259" key="6">
    <source>
        <dbReference type="Pfam" id="PF04116"/>
    </source>
</evidence>
<keyword evidence="8" id="KW-1185">Reference proteome</keyword>
<dbReference type="GO" id="GO:0016491">
    <property type="term" value="F:oxidoreductase activity"/>
    <property type="evidence" value="ECO:0007669"/>
    <property type="project" value="InterPro"/>
</dbReference>
<evidence type="ECO:0000313" key="7">
    <source>
        <dbReference type="EMBL" id="KAL1500707.1"/>
    </source>
</evidence>
<feature type="transmembrane region" description="Helical" evidence="5">
    <location>
        <begin position="62"/>
        <end position="79"/>
    </location>
</feature>
<feature type="transmembrane region" description="Helical" evidence="5">
    <location>
        <begin position="478"/>
        <end position="503"/>
    </location>
</feature>
<evidence type="ECO:0000313" key="8">
    <source>
        <dbReference type="Proteomes" id="UP001515480"/>
    </source>
</evidence>
<comment type="subcellular location">
    <subcellularLocation>
        <location evidence="1">Membrane</location>
    </subcellularLocation>
</comment>
<evidence type="ECO:0000256" key="3">
    <source>
        <dbReference type="ARBA" id="ARBA00022989"/>
    </source>
</evidence>
<dbReference type="Pfam" id="PF04116">
    <property type="entry name" value="FA_hydroxylase"/>
    <property type="match status" value="1"/>
</dbReference>
<feature type="transmembrane region" description="Helical" evidence="5">
    <location>
        <begin position="391"/>
        <end position="413"/>
    </location>
</feature>
<feature type="transmembrane region" description="Helical" evidence="5">
    <location>
        <begin position="210"/>
        <end position="227"/>
    </location>
</feature>
<keyword evidence="2 5" id="KW-0812">Transmembrane</keyword>
<dbReference type="PANTHER" id="PTHR11863">
    <property type="entry name" value="STEROL DESATURASE"/>
    <property type="match status" value="1"/>
</dbReference>
<feature type="domain" description="Fatty acid hydroxylase" evidence="6">
    <location>
        <begin position="440"/>
        <end position="567"/>
    </location>
</feature>
<dbReference type="InterPro" id="IPR050307">
    <property type="entry name" value="Sterol_Desaturase_Related"/>
</dbReference>
<evidence type="ECO:0000256" key="2">
    <source>
        <dbReference type="ARBA" id="ARBA00022692"/>
    </source>
</evidence>
<dbReference type="AlphaFoldDB" id="A0AB34ILW9"/>
<feature type="transmembrane region" description="Helical" evidence="5">
    <location>
        <begin position="433"/>
        <end position="457"/>
    </location>
</feature>
<name>A0AB34ILW9_PRYPA</name>
<evidence type="ECO:0000256" key="4">
    <source>
        <dbReference type="ARBA" id="ARBA00023136"/>
    </source>
</evidence>
<dbReference type="GO" id="GO:0005506">
    <property type="term" value="F:iron ion binding"/>
    <property type="evidence" value="ECO:0007669"/>
    <property type="project" value="InterPro"/>
</dbReference>
<feature type="transmembrane region" description="Helical" evidence="5">
    <location>
        <begin position="132"/>
        <end position="151"/>
    </location>
</feature>
<feature type="transmembrane region" description="Helical" evidence="5">
    <location>
        <begin position="295"/>
        <end position="317"/>
    </location>
</feature>
<dbReference type="GO" id="GO:0016020">
    <property type="term" value="C:membrane"/>
    <property type="evidence" value="ECO:0007669"/>
    <property type="project" value="UniProtKB-SubCell"/>
</dbReference>
<evidence type="ECO:0000256" key="5">
    <source>
        <dbReference type="SAM" id="Phobius"/>
    </source>
</evidence>
<dbReference type="InterPro" id="IPR006694">
    <property type="entry name" value="Fatty_acid_hydroxylase"/>
</dbReference>
<proteinExistence type="predicted"/>
<feature type="transmembrane region" description="Helical" evidence="5">
    <location>
        <begin position="186"/>
        <end position="204"/>
    </location>
</feature>
<protein>
    <recommendedName>
        <fullName evidence="6">Fatty acid hydroxylase domain-containing protein</fullName>
    </recommendedName>
</protein>
<feature type="transmembrane region" description="Helical" evidence="5">
    <location>
        <begin position="157"/>
        <end position="174"/>
    </location>
</feature>
<dbReference type="EMBL" id="JBGBPQ010000023">
    <property type="protein sequence ID" value="KAL1500707.1"/>
    <property type="molecule type" value="Genomic_DNA"/>
</dbReference>
<evidence type="ECO:0000256" key="1">
    <source>
        <dbReference type="ARBA" id="ARBA00004370"/>
    </source>
</evidence>
<dbReference type="GO" id="GO:0008610">
    <property type="term" value="P:lipid biosynthetic process"/>
    <property type="evidence" value="ECO:0007669"/>
    <property type="project" value="InterPro"/>
</dbReference>
<keyword evidence="4 5" id="KW-0472">Membrane</keyword>
<feature type="transmembrane region" description="Helical" evidence="5">
    <location>
        <begin position="12"/>
        <end position="31"/>
    </location>
</feature>
<gene>
    <name evidence="7" type="ORF">AB1Y20_013354</name>
</gene>
<sequence length="592" mass="64900">MQFPLHDPVPRLLAQLCPFVQLLMPLLAAVMDAHTLRLMFFPGGQSSKVFCFGEEREKGFRFSNYVISLSFLWGMLHVLSLDGVLPSALVLRHSELPAIVAFLSFTYLCSFFALAVEHNARKRASAPSARHAWLKLLLPLLYYLVECGTFLSHAPALLPTIICATLVLSASVAAHDMRAPVDALTGAQLLLPALVTLANSLIIFTCQTAGVSMATSLTLLLGVYAYSNSVARVLRRTLGRLAALVPPPLLPACGRGGGGEACDGAGVPLKYYDCGACRLNESAPRAHALAHSVRFCVTVTAAGLAGRGEVLSSALLVLRSLGVDAPGALEAASGHGLWVALYLLLSFVLAAYGYYAHCSAIEAWCDAQPAGTEEAWKLQPHRHASAESRRLSMRLGTFNAGCAAVYGTATTLLHLHGGYGTRLYFAIADYGMLWYLASWPIFFAWVELFAYTFHAFFHLKFIYKHFHKLHHYFQPPTAFSAVAFHPFEFACYVLGGQLIFFVLPVHPTVMLSVGLYTAYHLVEDHTGIKATPSWPWQPTSAFHDDHHRYFHCNFGQHVLWYDWLFGTLRNVGRSYGEEVFGGKGLAARAKAM</sequence>